<feature type="region of interest" description="Disordered" evidence="1">
    <location>
        <begin position="38"/>
        <end position="62"/>
    </location>
</feature>
<sequence length="84" mass="9426">MYSKHNIYTQHPCKLDVEYQQATEATALLPFKEPFDTSGRTMSSTSCFNTGKSSPKSNFSFETGKKIKTKSILSLTSSKNNQNH</sequence>
<dbReference type="WBParaSite" id="nRc.2.0.1.t11435-RA">
    <property type="protein sequence ID" value="nRc.2.0.1.t11435-RA"/>
    <property type="gene ID" value="nRc.2.0.1.g11435"/>
</dbReference>
<evidence type="ECO:0000256" key="1">
    <source>
        <dbReference type="SAM" id="MobiDB-lite"/>
    </source>
</evidence>
<dbReference type="Proteomes" id="UP000887565">
    <property type="component" value="Unplaced"/>
</dbReference>
<dbReference type="AlphaFoldDB" id="A0A915IB88"/>
<organism evidence="2 3">
    <name type="scientific">Romanomermis culicivorax</name>
    <name type="common">Nematode worm</name>
    <dbReference type="NCBI Taxonomy" id="13658"/>
    <lineage>
        <taxon>Eukaryota</taxon>
        <taxon>Metazoa</taxon>
        <taxon>Ecdysozoa</taxon>
        <taxon>Nematoda</taxon>
        <taxon>Enoplea</taxon>
        <taxon>Dorylaimia</taxon>
        <taxon>Mermithida</taxon>
        <taxon>Mermithoidea</taxon>
        <taxon>Mermithidae</taxon>
        <taxon>Romanomermis</taxon>
    </lineage>
</organism>
<feature type="compositionally biased region" description="Polar residues" evidence="1">
    <location>
        <begin position="38"/>
        <end position="61"/>
    </location>
</feature>
<name>A0A915IB88_ROMCU</name>
<protein>
    <submittedName>
        <fullName evidence="3">Ovule protein</fullName>
    </submittedName>
</protein>
<accession>A0A915IB88</accession>
<evidence type="ECO:0000313" key="3">
    <source>
        <dbReference type="WBParaSite" id="nRc.2.0.1.t11435-RA"/>
    </source>
</evidence>
<keyword evidence="2" id="KW-1185">Reference proteome</keyword>
<proteinExistence type="predicted"/>
<evidence type="ECO:0000313" key="2">
    <source>
        <dbReference type="Proteomes" id="UP000887565"/>
    </source>
</evidence>
<reference evidence="3" key="1">
    <citation type="submission" date="2022-11" db="UniProtKB">
        <authorList>
            <consortium name="WormBaseParasite"/>
        </authorList>
    </citation>
    <scope>IDENTIFICATION</scope>
</reference>